<gene>
    <name evidence="2" type="ORF">Dsin_014117</name>
</gene>
<dbReference type="EMBL" id="JANJYJ010000004">
    <property type="protein sequence ID" value="KAK3220147.1"/>
    <property type="molecule type" value="Genomic_DNA"/>
</dbReference>
<evidence type="ECO:0000313" key="3">
    <source>
        <dbReference type="Proteomes" id="UP001281410"/>
    </source>
</evidence>
<proteinExistence type="predicted"/>
<feature type="domain" description="DUF4283" evidence="1">
    <location>
        <begin position="37"/>
        <end position="97"/>
    </location>
</feature>
<dbReference type="Pfam" id="PF14111">
    <property type="entry name" value="DUF4283"/>
    <property type="match status" value="1"/>
</dbReference>
<protein>
    <recommendedName>
        <fullName evidence="1">DUF4283 domain-containing protein</fullName>
    </recommendedName>
</protein>
<name>A0AAE0EA11_9ROSI</name>
<dbReference type="InterPro" id="IPR025558">
    <property type="entry name" value="DUF4283"/>
</dbReference>
<dbReference type="AlphaFoldDB" id="A0AAE0EA11"/>
<comment type="caution">
    <text evidence="2">The sequence shown here is derived from an EMBL/GenBank/DDBJ whole genome shotgun (WGS) entry which is preliminary data.</text>
</comment>
<keyword evidence="3" id="KW-1185">Reference proteome</keyword>
<sequence>MDEAEIARLCESLSLAKEDGAIHQLEEDFQQEGLSDVSHYLVGKILSGKKVNRDAFIGLIDQLWSSISRVKIKLVGDNTFMFYFKHLEERNWIWKKRTLAF</sequence>
<dbReference type="Proteomes" id="UP001281410">
    <property type="component" value="Unassembled WGS sequence"/>
</dbReference>
<accession>A0AAE0EA11</accession>
<evidence type="ECO:0000259" key="1">
    <source>
        <dbReference type="Pfam" id="PF14111"/>
    </source>
</evidence>
<organism evidence="2 3">
    <name type="scientific">Dipteronia sinensis</name>
    <dbReference type="NCBI Taxonomy" id="43782"/>
    <lineage>
        <taxon>Eukaryota</taxon>
        <taxon>Viridiplantae</taxon>
        <taxon>Streptophyta</taxon>
        <taxon>Embryophyta</taxon>
        <taxon>Tracheophyta</taxon>
        <taxon>Spermatophyta</taxon>
        <taxon>Magnoliopsida</taxon>
        <taxon>eudicotyledons</taxon>
        <taxon>Gunneridae</taxon>
        <taxon>Pentapetalae</taxon>
        <taxon>rosids</taxon>
        <taxon>malvids</taxon>
        <taxon>Sapindales</taxon>
        <taxon>Sapindaceae</taxon>
        <taxon>Hippocastanoideae</taxon>
        <taxon>Acereae</taxon>
        <taxon>Dipteronia</taxon>
    </lineage>
</organism>
<reference evidence="2" key="1">
    <citation type="journal article" date="2023" name="Plant J.">
        <title>Genome sequences and population genomics provide insights into the demographic history, inbreeding, and mutation load of two 'living fossil' tree species of Dipteronia.</title>
        <authorList>
            <person name="Feng Y."/>
            <person name="Comes H.P."/>
            <person name="Chen J."/>
            <person name="Zhu S."/>
            <person name="Lu R."/>
            <person name="Zhang X."/>
            <person name="Li P."/>
            <person name="Qiu J."/>
            <person name="Olsen K.M."/>
            <person name="Qiu Y."/>
        </authorList>
    </citation>
    <scope>NUCLEOTIDE SEQUENCE</scope>
    <source>
        <strain evidence="2">NBL</strain>
    </source>
</reference>
<evidence type="ECO:0000313" key="2">
    <source>
        <dbReference type="EMBL" id="KAK3220147.1"/>
    </source>
</evidence>